<dbReference type="InterPro" id="IPR050796">
    <property type="entry name" value="SCF_F-box_component"/>
</dbReference>
<sequence>MKKKNRMSNVVLPCEIIHENILTRLPIKSLLQFKCVCKSWYKLIRTPRFVKIHSDQCKNDPKFMLVYSTKDDGVNVYSLEYGENHLINVVKIPFFGFQFHRILGSCNGLVFVANMGMMYLWNPSTREYKLVPFSPQPTKSATSSTYGFGYNAITKDYEIIMISAFFSHQPYYSRYNIYSLRNNSWGGTFQDMSPYVETHDMGYLFNDALHWEGTRCQSIIAFDIADRNFREFPIAPTSEPRFLAITMASINGCFSIGIHFRFGVEIWMMKDYGVEESWTKMIKFSRPRPRPGSNPISSVLKCFAMNISTQNMDMPAACTLEELLSKLGGGNKKTEQLIAKSFSATMYTETLVQLQGHDEDDDDVGQFQLIC</sequence>
<accession>A0A2G5CJR9</accession>
<dbReference type="PANTHER" id="PTHR31672:SF13">
    <property type="entry name" value="F-BOX PROTEIN CPR30-LIKE"/>
    <property type="match status" value="1"/>
</dbReference>
<dbReference type="Gene3D" id="1.20.1280.50">
    <property type="match status" value="1"/>
</dbReference>
<dbReference type="Proteomes" id="UP000230069">
    <property type="component" value="Unassembled WGS sequence"/>
</dbReference>
<feature type="domain" description="F-box" evidence="2">
    <location>
        <begin position="12"/>
        <end position="53"/>
    </location>
</feature>
<dbReference type="SUPFAM" id="SSF81383">
    <property type="entry name" value="F-box domain"/>
    <property type="match status" value="1"/>
</dbReference>
<dbReference type="NCBIfam" id="TIGR01640">
    <property type="entry name" value="F_box_assoc_1"/>
    <property type="match status" value="1"/>
</dbReference>
<keyword evidence="1" id="KW-0812">Transmembrane</keyword>
<organism evidence="3 4">
    <name type="scientific">Aquilegia coerulea</name>
    <name type="common">Rocky mountain columbine</name>
    <dbReference type="NCBI Taxonomy" id="218851"/>
    <lineage>
        <taxon>Eukaryota</taxon>
        <taxon>Viridiplantae</taxon>
        <taxon>Streptophyta</taxon>
        <taxon>Embryophyta</taxon>
        <taxon>Tracheophyta</taxon>
        <taxon>Spermatophyta</taxon>
        <taxon>Magnoliopsida</taxon>
        <taxon>Ranunculales</taxon>
        <taxon>Ranunculaceae</taxon>
        <taxon>Thalictroideae</taxon>
        <taxon>Aquilegia</taxon>
    </lineage>
</organism>
<dbReference type="InParanoid" id="A0A2G5CJR9"/>
<proteinExistence type="predicted"/>
<reference evidence="3 4" key="1">
    <citation type="submission" date="2017-09" db="EMBL/GenBank/DDBJ databases">
        <title>WGS assembly of Aquilegia coerulea Goldsmith.</title>
        <authorList>
            <person name="Hodges S."/>
            <person name="Kramer E."/>
            <person name="Nordborg M."/>
            <person name="Tomkins J."/>
            <person name="Borevitz J."/>
            <person name="Derieg N."/>
            <person name="Yan J."/>
            <person name="Mihaltcheva S."/>
            <person name="Hayes R.D."/>
            <person name="Rokhsar D."/>
        </authorList>
    </citation>
    <scope>NUCLEOTIDE SEQUENCE [LARGE SCALE GENOMIC DNA]</scope>
    <source>
        <strain evidence="4">cv. Goldsmith</strain>
    </source>
</reference>
<dbReference type="InterPro" id="IPR036047">
    <property type="entry name" value="F-box-like_dom_sf"/>
</dbReference>
<dbReference type="STRING" id="218851.A0A2G5CJR9"/>
<evidence type="ECO:0000313" key="3">
    <source>
        <dbReference type="EMBL" id="PIA31523.1"/>
    </source>
</evidence>
<keyword evidence="1" id="KW-1133">Transmembrane helix</keyword>
<evidence type="ECO:0000313" key="4">
    <source>
        <dbReference type="Proteomes" id="UP000230069"/>
    </source>
</evidence>
<dbReference type="InterPro" id="IPR017451">
    <property type="entry name" value="F-box-assoc_interact_dom"/>
</dbReference>
<evidence type="ECO:0000256" key="1">
    <source>
        <dbReference type="SAM" id="Phobius"/>
    </source>
</evidence>
<dbReference type="OrthoDB" id="591557at2759"/>
<gene>
    <name evidence="3" type="ORF">AQUCO_04900079v1</name>
</gene>
<dbReference type="CDD" id="cd22157">
    <property type="entry name" value="F-box_AtFBW1-like"/>
    <property type="match status" value="1"/>
</dbReference>
<dbReference type="Pfam" id="PF07734">
    <property type="entry name" value="FBA_1"/>
    <property type="match status" value="1"/>
</dbReference>
<dbReference type="InterPro" id="IPR001810">
    <property type="entry name" value="F-box_dom"/>
</dbReference>
<protein>
    <recommendedName>
        <fullName evidence="2">F-box domain-containing protein</fullName>
    </recommendedName>
</protein>
<dbReference type="EMBL" id="KZ305066">
    <property type="protein sequence ID" value="PIA31523.1"/>
    <property type="molecule type" value="Genomic_DNA"/>
</dbReference>
<dbReference type="Pfam" id="PF00646">
    <property type="entry name" value="F-box"/>
    <property type="match status" value="1"/>
</dbReference>
<keyword evidence="1" id="KW-0472">Membrane</keyword>
<dbReference type="AlphaFoldDB" id="A0A2G5CJR9"/>
<name>A0A2G5CJR9_AQUCA</name>
<dbReference type="PANTHER" id="PTHR31672">
    <property type="entry name" value="BNACNNG10540D PROTEIN"/>
    <property type="match status" value="1"/>
</dbReference>
<keyword evidence="4" id="KW-1185">Reference proteome</keyword>
<dbReference type="SMART" id="SM00256">
    <property type="entry name" value="FBOX"/>
    <property type="match status" value="1"/>
</dbReference>
<evidence type="ECO:0000259" key="2">
    <source>
        <dbReference type="SMART" id="SM00256"/>
    </source>
</evidence>
<feature type="transmembrane region" description="Helical" evidence="1">
    <location>
        <begin position="102"/>
        <end position="121"/>
    </location>
</feature>
<dbReference type="InterPro" id="IPR006527">
    <property type="entry name" value="F-box-assoc_dom_typ1"/>
</dbReference>